<protein>
    <submittedName>
        <fullName evidence="1">DUF4188 domain-containing protein</fullName>
    </submittedName>
</protein>
<accession>A0ABW9KFU9</accession>
<dbReference type="Pfam" id="PF13826">
    <property type="entry name" value="Monooxy_af470-like"/>
    <property type="match status" value="1"/>
</dbReference>
<evidence type="ECO:0000313" key="1">
    <source>
        <dbReference type="EMBL" id="MFN2974570.1"/>
    </source>
</evidence>
<dbReference type="RefSeq" id="WP_263413867.1">
    <property type="nucleotide sequence ID" value="NZ_BAABBH010000001.1"/>
</dbReference>
<dbReference type="EMBL" id="JBJYXY010000001">
    <property type="protein sequence ID" value="MFN2974570.1"/>
    <property type="molecule type" value="Genomic_DNA"/>
</dbReference>
<proteinExistence type="predicted"/>
<keyword evidence="2" id="KW-1185">Reference proteome</keyword>
<comment type="caution">
    <text evidence="1">The sequence shown here is derived from an EMBL/GenBank/DDBJ whole genome shotgun (WGS) entry which is preliminary data.</text>
</comment>
<sequence>MAKIQAGRFAAKIEGDFVVFYIGARINRFTAVSKWLPVTLAMPRMIRELIAQPELGFLHAEPALAPPRTVALVQYWRSFDHLHAYAHARDRAHLPAWAAFNKAARGNTAVGIFHETYLVQAGSYESIYADMPVWGLGKAGSLVQAVGSMHNASQRIGREVRGDSNAPSD</sequence>
<evidence type="ECO:0000313" key="2">
    <source>
        <dbReference type="Proteomes" id="UP001634747"/>
    </source>
</evidence>
<organism evidence="1 2">
    <name type="scientific">Terriglobus aquaticus</name>
    <dbReference type="NCBI Taxonomy" id="940139"/>
    <lineage>
        <taxon>Bacteria</taxon>
        <taxon>Pseudomonadati</taxon>
        <taxon>Acidobacteriota</taxon>
        <taxon>Terriglobia</taxon>
        <taxon>Terriglobales</taxon>
        <taxon>Acidobacteriaceae</taxon>
        <taxon>Terriglobus</taxon>
    </lineage>
</organism>
<name>A0ABW9KFU9_9BACT</name>
<dbReference type="InterPro" id="IPR025444">
    <property type="entry name" value="Monooxy_af470"/>
</dbReference>
<dbReference type="Proteomes" id="UP001634747">
    <property type="component" value="Unassembled WGS sequence"/>
</dbReference>
<gene>
    <name evidence="1" type="ORF">ACK2TP_02215</name>
</gene>
<reference evidence="1 2" key="1">
    <citation type="submission" date="2024-12" db="EMBL/GenBank/DDBJ databases">
        <authorList>
            <person name="Lee Y."/>
        </authorList>
    </citation>
    <scope>NUCLEOTIDE SEQUENCE [LARGE SCALE GENOMIC DNA]</scope>
    <source>
        <strain evidence="1 2">03SUJ4</strain>
    </source>
</reference>